<dbReference type="Proteomes" id="UP000315010">
    <property type="component" value="Unassembled WGS sequence"/>
</dbReference>
<dbReference type="EMBL" id="SJPJ01000001">
    <property type="protein sequence ID" value="TWT83253.1"/>
    <property type="molecule type" value="Genomic_DNA"/>
</dbReference>
<protein>
    <submittedName>
        <fullName evidence="1">Uncharacterized protein</fullName>
    </submittedName>
</protein>
<accession>A0A5C5Z9N9</accession>
<sequence length="461" mass="49357">MVELRRIWASRRLIRMKLPFPFFYVLAMLLIPSGCATPLRKIDTARNAFAAGDLDTSHTTFAELTKSRRKFADAAELDLAMVELAQGDARSAEQRLRKLRDQFDALPSVAPVSEVTSIITDDTARVFRPAGYEQVMIRTMLAVCSLATDGSDAESYALQAAMKQNDLAADAEKQGIENASASYQPIAFAPYIRGILREATHHDYDDAAKAYTLVSAVQPSFTAANRDIERASFGSHSSPGNGVLYVIGCVGRGPVLHEVEAPTTTSAMQIASAILNNQNNNDEGQSGEAISLPNIAAVKVPAVYTPTSNVIAIGVRADGVAIGVTETLTHVGELAAKQNAAEMPWTIARAVLRRTAKEAAVATAGNQLGLAGTAGSLFHFAAASAWSSTEHADTRCWGLLPREIQVLRAELPVGEYDIGLSSLGQSGHEIGSGRTKRVTMVDGRNQYIIAIAPDEAVYLAR</sequence>
<name>A0A5C5Z9N9_9BACT</name>
<comment type="caution">
    <text evidence="1">The sequence shown here is derived from an EMBL/GenBank/DDBJ whole genome shotgun (WGS) entry which is preliminary data.</text>
</comment>
<keyword evidence="2" id="KW-1185">Reference proteome</keyword>
<gene>
    <name evidence="1" type="ORF">CA13_47180</name>
</gene>
<dbReference type="AlphaFoldDB" id="A0A5C5Z9N9"/>
<evidence type="ECO:0000313" key="2">
    <source>
        <dbReference type="Proteomes" id="UP000315010"/>
    </source>
</evidence>
<organism evidence="1 2">
    <name type="scientific">Novipirellula herctigrandis</name>
    <dbReference type="NCBI Taxonomy" id="2527986"/>
    <lineage>
        <taxon>Bacteria</taxon>
        <taxon>Pseudomonadati</taxon>
        <taxon>Planctomycetota</taxon>
        <taxon>Planctomycetia</taxon>
        <taxon>Pirellulales</taxon>
        <taxon>Pirellulaceae</taxon>
        <taxon>Novipirellula</taxon>
    </lineage>
</organism>
<proteinExistence type="predicted"/>
<reference evidence="1 2" key="1">
    <citation type="submission" date="2019-02" db="EMBL/GenBank/DDBJ databases">
        <title>Deep-cultivation of Planctomycetes and their phenomic and genomic characterization uncovers novel biology.</title>
        <authorList>
            <person name="Wiegand S."/>
            <person name="Jogler M."/>
            <person name="Boedeker C."/>
            <person name="Pinto D."/>
            <person name="Vollmers J."/>
            <person name="Rivas-Marin E."/>
            <person name="Kohn T."/>
            <person name="Peeters S.H."/>
            <person name="Heuer A."/>
            <person name="Rast P."/>
            <person name="Oberbeckmann S."/>
            <person name="Bunk B."/>
            <person name="Jeske O."/>
            <person name="Meyerdierks A."/>
            <person name="Storesund J.E."/>
            <person name="Kallscheuer N."/>
            <person name="Luecker S."/>
            <person name="Lage O.M."/>
            <person name="Pohl T."/>
            <person name="Merkel B.J."/>
            <person name="Hornburger P."/>
            <person name="Mueller R.-W."/>
            <person name="Bruemmer F."/>
            <person name="Labrenz M."/>
            <person name="Spormann A.M."/>
            <person name="Op Den Camp H."/>
            <person name="Overmann J."/>
            <person name="Amann R."/>
            <person name="Jetten M.S.M."/>
            <person name="Mascher T."/>
            <person name="Medema M.H."/>
            <person name="Devos D.P."/>
            <person name="Kaster A.-K."/>
            <person name="Ovreas L."/>
            <person name="Rohde M."/>
            <person name="Galperin M.Y."/>
            <person name="Jogler C."/>
        </authorList>
    </citation>
    <scope>NUCLEOTIDE SEQUENCE [LARGE SCALE GENOMIC DNA]</scope>
    <source>
        <strain evidence="1 2">CA13</strain>
    </source>
</reference>
<evidence type="ECO:0000313" key="1">
    <source>
        <dbReference type="EMBL" id="TWT83253.1"/>
    </source>
</evidence>